<accession>A0A9P0MRS1</accession>
<gene>
    <name evidence="1" type="ORF">NEZAVI_LOCUS9937</name>
</gene>
<protein>
    <submittedName>
        <fullName evidence="1">Uncharacterized protein</fullName>
    </submittedName>
</protein>
<keyword evidence="2" id="KW-1185">Reference proteome</keyword>
<dbReference type="EMBL" id="OV725080">
    <property type="protein sequence ID" value="CAH1400766.1"/>
    <property type="molecule type" value="Genomic_DNA"/>
</dbReference>
<evidence type="ECO:0000313" key="1">
    <source>
        <dbReference type="EMBL" id="CAH1400766.1"/>
    </source>
</evidence>
<sequence>MRRVEYPPRSTVLSGYSRLVSTRLEVATGKMVAMIPPRIYVPVPTESDTSRREKYSQKSSHAIYGFSDSIIEGIEEETGLDIKGYFRDKRRRDRQRKMDRTSHYSPGLRNVPLRRRVILEGLYVEDPAAELKAFTLC</sequence>
<evidence type="ECO:0000313" key="2">
    <source>
        <dbReference type="Proteomes" id="UP001152798"/>
    </source>
</evidence>
<dbReference type="AlphaFoldDB" id="A0A9P0MRS1"/>
<name>A0A9P0MRS1_NEZVI</name>
<reference evidence="1" key="1">
    <citation type="submission" date="2022-01" db="EMBL/GenBank/DDBJ databases">
        <authorList>
            <person name="King R."/>
        </authorList>
    </citation>
    <scope>NUCLEOTIDE SEQUENCE</scope>
</reference>
<proteinExistence type="predicted"/>
<dbReference type="Proteomes" id="UP001152798">
    <property type="component" value="Chromosome 4"/>
</dbReference>
<organism evidence="1 2">
    <name type="scientific">Nezara viridula</name>
    <name type="common">Southern green stink bug</name>
    <name type="synonym">Cimex viridulus</name>
    <dbReference type="NCBI Taxonomy" id="85310"/>
    <lineage>
        <taxon>Eukaryota</taxon>
        <taxon>Metazoa</taxon>
        <taxon>Ecdysozoa</taxon>
        <taxon>Arthropoda</taxon>
        <taxon>Hexapoda</taxon>
        <taxon>Insecta</taxon>
        <taxon>Pterygota</taxon>
        <taxon>Neoptera</taxon>
        <taxon>Paraneoptera</taxon>
        <taxon>Hemiptera</taxon>
        <taxon>Heteroptera</taxon>
        <taxon>Panheteroptera</taxon>
        <taxon>Pentatomomorpha</taxon>
        <taxon>Pentatomoidea</taxon>
        <taxon>Pentatomidae</taxon>
        <taxon>Pentatominae</taxon>
        <taxon>Nezara</taxon>
    </lineage>
</organism>